<dbReference type="EMBL" id="CM015731">
    <property type="protein sequence ID" value="KAF3704238.1"/>
    <property type="molecule type" value="Genomic_DNA"/>
</dbReference>
<gene>
    <name evidence="1" type="ORF">EXN66_Car019927</name>
</gene>
<dbReference type="Proteomes" id="UP000503349">
    <property type="component" value="Chromosome 20"/>
</dbReference>
<keyword evidence="2" id="KW-1185">Reference proteome</keyword>
<organism evidence="1 2">
    <name type="scientific">Channa argus</name>
    <name type="common">Northern snakehead</name>
    <name type="synonym">Ophicephalus argus</name>
    <dbReference type="NCBI Taxonomy" id="215402"/>
    <lineage>
        <taxon>Eukaryota</taxon>
        <taxon>Metazoa</taxon>
        <taxon>Chordata</taxon>
        <taxon>Craniata</taxon>
        <taxon>Vertebrata</taxon>
        <taxon>Euteleostomi</taxon>
        <taxon>Actinopterygii</taxon>
        <taxon>Neopterygii</taxon>
        <taxon>Teleostei</taxon>
        <taxon>Neoteleostei</taxon>
        <taxon>Acanthomorphata</taxon>
        <taxon>Anabantaria</taxon>
        <taxon>Anabantiformes</taxon>
        <taxon>Channoidei</taxon>
        <taxon>Channidae</taxon>
        <taxon>Channa</taxon>
    </lineage>
</organism>
<protein>
    <submittedName>
        <fullName evidence="1">Uncharacterized protein</fullName>
    </submittedName>
</protein>
<reference evidence="2" key="2">
    <citation type="submission" date="2019-02" db="EMBL/GenBank/DDBJ databases">
        <title>Opniocepnalus argus Var Kimnra genome.</title>
        <authorList>
            <person name="Zhou C."/>
            <person name="Xiao S."/>
        </authorList>
    </citation>
    <scope>NUCLEOTIDE SEQUENCE [LARGE SCALE GENOMIC DNA]</scope>
</reference>
<accession>A0A6G1QPT6</accession>
<dbReference type="AlphaFoldDB" id="A0A6G1QPT6"/>
<proteinExistence type="predicted"/>
<name>A0A6G1QPT6_CHAAH</name>
<sequence>MREGVNSVMSRKSGLMHSIFDCPLSSPLSLHLRLTSPFVFVKSVGQLLTL</sequence>
<evidence type="ECO:0000313" key="1">
    <source>
        <dbReference type="EMBL" id="KAF3704238.1"/>
    </source>
</evidence>
<reference evidence="1 2" key="1">
    <citation type="submission" date="2019-02" db="EMBL/GenBank/DDBJ databases">
        <title>Opniocepnalus argus genome.</title>
        <authorList>
            <person name="Zhou C."/>
            <person name="Xiao S."/>
        </authorList>
    </citation>
    <scope>NUCLEOTIDE SEQUENCE [LARGE SCALE GENOMIC DNA]</scope>
    <source>
        <strain evidence="1">OARG1902GOOAL</strain>
        <tissue evidence="1">Muscle</tissue>
    </source>
</reference>
<evidence type="ECO:0000313" key="2">
    <source>
        <dbReference type="Proteomes" id="UP000503349"/>
    </source>
</evidence>